<dbReference type="InterPro" id="IPR036922">
    <property type="entry name" value="Rieske_2Fe-2S_sf"/>
</dbReference>
<keyword evidence="13" id="KW-1185">Reference proteome</keyword>
<evidence type="ECO:0000256" key="3">
    <source>
        <dbReference type="ARBA" id="ARBA00022714"/>
    </source>
</evidence>
<evidence type="ECO:0000256" key="6">
    <source>
        <dbReference type="ARBA" id="ARBA00023014"/>
    </source>
</evidence>
<comment type="caution">
    <text evidence="12">The sequence shown here is derived from an EMBL/GenBank/DDBJ whole genome shotgun (WGS) entry which is preliminary data.</text>
</comment>
<dbReference type="Pfam" id="PF00355">
    <property type="entry name" value="Rieske"/>
    <property type="match status" value="1"/>
</dbReference>
<dbReference type="GO" id="GO:0046872">
    <property type="term" value="F:metal ion binding"/>
    <property type="evidence" value="ECO:0007669"/>
    <property type="project" value="UniProtKB-KW"/>
</dbReference>
<evidence type="ECO:0000259" key="11">
    <source>
        <dbReference type="PROSITE" id="PS51296"/>
    </source>
</evidence>
<name>M3ULZ4_GORML</name>
<dbReference type="RefSeq" id="WP_008379980.1">
    <property type="nucleotide sequence ID" value="NZ_BAOP01000021.1"/>
</dbReference>
<dbReference type="EMBL" id="BAOP01000021">
    <property type="protein sequence ID" value="GAC80750.1"/>
    <property type="molecule type" value="Genomic_DNA"/>
</dbReference>
<dbReference type="CDD" id="cd03467">
    <property type="entry name" value="Rieske"/>
    <property type="match status" value="1"/>
</dbReference>
<proteinExistence type="predicted"/>
<evidence type="ECO:0000313" key="13">
    <source>
        <dbReference type="Proteomes" id="UP000035009"/>
    </source>
</evidence>
<dbReference type="SUPFAM" id="SSF50022">
    <property type="entry name" value="ISP domain"/>
    <property type="match status" value="1"/>
</dbReference>
<keyword evidence="4" id="KW-0479">Metal-binding</keyword>
<evidence type="ECO:0000256" key="4">
    <source>
        <dbReference type="ARBA" id="ARBA00022723"/>
    </source>
</evidence>
<evidence type="ECO:0000256" key="9">
    <source>
        <dbReference type="ARBA" id="ARBA00034078"/>
    </source>
</evidence>
<evidence type="ECO:0000256" key="2">
    <source>
        <dbReference type="ARBA" id="ARBA00015816"/>
    </source>
</evidence>
<dbReference type="InterPro" id="IPR014349">
    <property type="entry name" value="Rieske_Fe-S_prot"/>
</dbReference>
<feature type="region of interest" description="Disordered" evidence="10">
    <location>
        <begin position="41"/>
        <end position="65"/>
    </location>
</feature>
<evidence type="ECO:0000256" key="8">
    <source>
        <dbReference type="ARBA" id="ARBA00029586"/>
    </source>
</evidence>
<dbReference type="Proteomes" id="UP000035009">
    <property type="component" value="Unassembled WGS sequence"/>
</dbReference>
<dbReference type="InterPro" id="IPR017941">
    <property type="entry name" value="Rieske_2Fe-2S"/>
</dbReference>
<dbReference type="OrthoDB" id="25106at2"/>
<dbReference type="GO" id="GO:0016020">
    <property type="term" value="C:membrane"/>
    <property type="evidence" value="ECO:0007669"/>
    <property type="project" value="InterPro"/>
</dbReference>
<sequence>MTDPTTSAPESTPRHGVSRRTVLAAAPIAVAAIGVGITACGSDDSSTSTDTSTQAADTGADSSAGADVLASTTDVPVGGAKVVGDVVVTQASAGTFAAFSTKCPHMGCAVAHKGSTLDCPCHGSEFTLDGSLVKGPATTGLTAVPVKVDGTDIVKA</sequence>
<dbReference type="STRING" id="410332.SAMN04488550_2632"/>
<feature type="domain" description="Rieske" evidence="11">
    <location>
        <begin position="65"/>
        <end position="155"/>
    </location>
</feature>
<dbReference type="Gene3D" id="2.102.10.10">
    <property type="entry name" value="Rieske [2Fe-2S] iron-sulphur domain"/>
    <property type="match status" value="1"/>
</dbReference>
<reference evidence="12 13" key="1">
    <citation type="submission" date="2013-02" db="EMBL/GenBank/DDBJ databases">
        <title>Whole genome shotgun sequence of Gordonia malaquae NBRC 108250.</title>
        <authorList>
            <person name="Yoshida I."/>
            <person name="Hosoyama A."/>
            <person name="Tsuchikane K."/>
            <person name="Ando Y."/>
            <person name="Baba S."/>
            <person name="Ohji S."/>
            <person name="Hamada M."/>
            <person name="Tamura T."/>
            <person name="Yamazoe A."/>
            <person name="Yamazaki S."/>
            <person name="Fujita N."/>
        </authorList>
    </citation>
    <scope>NUCLEOTIDE SEQUENCE [LARGE SCALE GENOMIC DNA]</scope>
    <source>
        <strain evidence="12 13">NBRC 108250</strain>
    </source>
</reference>
<dbReference type="GO" id="GO:0004497">
    <property type="term" value="F:monooxygenase activity"/>
    <property type="evidence" value="ECO:0007669"/>
    <property type="project" value="UniProtKB-ARBA"/>
</dbReference>
<dbReference type="PROSITE" id="PS51296">
    <property type="entry name" value="RIESKE"/>
    <property type="match status" value="1"/>
</dbReference>
<evidence type="ECO:0000313" key="12">
    <source>
        <dbReference type="EMBL" id="GAC80750.1"/>
    </source>
</evidence>
<dbReference type="PRINTS" id="PR00162">
    <property type="entry name" value="RIESKE"/>
</dbReference>
<accession>M3ULZ4</accession>
<keyword evidence="7" id="KW-1015">Disulfide bond</keyword>
<protein>
    <recommendedName>
        <fullName evidence="2">Cytochrome bc1 complex Rieske iron-sulfur subunit</fullName>
    </recommendedName>
    <alternativeName>
        <fullName evidence="8">Cytochrome bc1 reductase complex subunit QcrA</fullName>
    </alternativeName>
</protein>
<evidence type="ECO:0000256" key="1">
    <source>
        <dbReference type="ARBA" id="ARBA00002494"/>
    </source>
</evidence>
<keyword evidence="5" id="KW-0408">Iron</keyword>
<dbReference type="PANTHER" id="PTHR10134">
    <property type="entry name" value="CYTOCHROME B-C1 COMPLEX SUBUNIT RIESKE, MITOCHONDRIAL"/>
    <property type="match status" value="1"/>
</dbReference>
<gene>
    <name evidence="12" type="ORF">GM1_021_00360</name>
</gene>
<evidence type="ECO:0000256" key="10">
    <source>
        <dbReference type="SAM" id="MobiDB-lite"/>
    </source>
</evidence>
<keyword evidence="6" id="KW-0411">Iron-sulfur</keyword>
<evidence type="ECO:0000256" key="5">
    <source>
        <dbReference type="ARBA" id="ARBA00023004"/>
    </source>
</evidence>
<dbReference type="GO" id="GO:0051537">
    <property type="term" value="F:2 iron, 2 sulfur cluster binding"/>
    <property type="evidence" value="ECO:0007669"/>
    <property type="project" value="UniProtKB-KW"/>
</dbReference>
<organism evidence="12 13">
    <name type="scientific">Gordonia malaquae NBRC 108250</name>
    <dbReference type="NCBI Taxonomy" id="1223542"/>
    <lineage>
        <taxon>Bacteria</taxon>
        <taxon>Bacillati</taxon>
        <taxon>Actinomycetota</taxon>
        <taxon>Actinomycetes</taxon>
        <taxon>Mycobacteriales</taxon>
        <taxon>Gordoniaceae</taxon>
        <taxon>Gordonia</taxon>
    </lineage>
</organism>
<dbReference type="InterPro" id="IPR005805">
    <property type="entry name" value="Rieske_Fe-S_prot_C"/>
</dbReference>
<dbReference type="AlphaFoldDB" id="M3ULZ4"/>
<keyword evidence="3" id="KW-0001">2Fe-2S</keyword>
<dbReference type="eggNOG" id="COG2146">
    <property type="taxonomic scope" value="Bacteria"/>
</dbReference>
<evidence type="ECO:0000256" key="7">
    <source>
        <dbReference type="ARBA" id="ARBA00023157"/>
    </source>
</evidence>
<comment type="function">
    <text evidence="1">Iron-sulfur subunit of the cytochrome bc1 complex, an essential component of the respiratory electron transport chain required for ATP synthesis. The bc1 complex catalyzes the oxidation of menaquinol and the reduction of cytochrome c in the respiratory chain. The bc1 complex operates through a Q-cycle mechanism that couples electron transfer to generation of the proton gradient that drives ATP synthesis.</text>
</comment>
<comment type="cofactor">
    <cofactor evidence="9">
        <name>[2Fe-2S] cluster</name>
        <dbReference type="ChEBI" id="CHEBI:190135"/>
    </cofactor>
</comment>
<dbReference type="GO" id="GO:0016705">
    <property type="term" value="F:oxidoreductase activity, acting on paired donors, with incorporation or reduction of molecular oxygen"/>
    <property type="evidence" value="ECO:0007669"/>
    <property type="project" value="UniProtKB-ARBA"/>
</dbReference>